<dbReference type="InterPro" id="IPR036388">
    <property type="entry name" value="WH-like_DNA-bd_sf"/>
</dbReference>
<evidence type="ECO:0000256" key="3">
    <source>
        <dbReference type="ARBA" id="ARBA00023015"/>
    </source>
</evidence>
<evidence type="ECO:0000313" key="9">
    <source>
        <dbReference type="EMBL" id="CAA9346039.1"/>
    </source>
</evidence>
<keyword evidence="3 7" id="KW-0805">Transcription regulation</keyword>
<comment type="similarity">
    <text evidence="7">Belongs to the transcriptional regulatory Rex family.</text>
</comment>
<dbReference type="Pfam" id="PF06971">
    <property type="entry name" value="Put_DNA-bind_N"/>
    <property type="match status" value="1"/>
</dbReference>
<dbReference type="InterPro" id="IPR058236">
    <property type="entry name" value="Rex_actinobacterial-type"/>
</dbReference>
<dbReference type="NCBIfam" id="NF003994">
    <property type="entry name" value="PRK05472.2-3"/>
    <property type="match status" value="1"/>
</dbReference>
<organism evidence="9">
    <name type="scientific">uncultured Nocardioidaceae bacterium</name>
    <dbReference type="NCBI Taxonomy" id="253824"/>
    <lineage>
        <taxon>Bacteria</taxon>
        <taxon>Bacillati</taxon>
        <taxon>Actinomycetota</taxon>
        <taxon>Actinomycetes</taxon>
        <taxon>Propionibacteriales</taxon>
        <taxon>Nocardioidaceae</taxon>
        <taxon>environmental samples</taxon>
    </lineage>
</organism>
<keyword evidence="4 7" id="KW-0520">NAD</keyword>
<keyword evidence="2 7" id="KW-0678">Repressor</keyword>
<dbReference type="EMBL" id="CADCUD010000153">
    <property type="protein sequence ID" value="CAA9346039.1"/>
    <property type="molecule type" value="Genomic_DNA"/>
</dbReference>
<dbReference type="GO" id="GO:0045892">
    <property type="term" value="P:negative regulation of DNA-templated transcription"/>
    <property type="evidence" value="ECO:0007669"/>
    <property type="project" value="InterPro"/>
</dbReference>
<dbReference type="SUPFAM" id="SSF51735">
    <property type="entry name" value="NAD(P)-binding Rossmann-fold domains"/>
    <property type="match status" value="1"/>
</dbReference>
<gene>
    <name evidence="7" type="primary">rex</name>
    <name evidence="9" type="ORF">AVDCRST_MAG46-2281</name>
</gene>
<dbReference type="HAMAP" id="MF_01131">
    <property type="entry name" value="Rex"/>
    <property type="match status" value="1"/>
</dbReference>
<dbReference type="NCBIfam" id="NF003996">
    <property type="entry name" value="PRK05472.2-5"/>
    <property type="match status" value="1"/>
</dbReference>
<dbReference type="Pfam" id="PF02629">
    <property type="entry name" value="CoA_binding"/>
    <property type="match status" value="1"/>
</dbReference>
<dbReference type="GO" id="GO:0003700">
    <property type="term" value="F:DNA-binding transcription factor activity"/>
    <property type="evidence" value="ECO:0007669"/>
    <property type="project" value="UniProtKB-UniRule"/>
</dbReference>
<dbReference type="SMART" id="SM00881">
    <property type="entry name" value="CoA_binding"/>
    <property type="match status" value="1"/>
</dbReference>
<evidence type="ECO:0000256" key="6">
    <source>
        <dbReference type="ARBA" id="ARBA00023163"/>
    </source>
</evidence>
<dbReference type="PANTHER" id="PTHR35786:SF1">
    <property type="entry name" value="REDOX-SENSING TRANSCRIPTIONAL REPRESSOR REX 1"/>
    <property type="match status" value="1"/>
</dbReference>
<evidence type="ECO:0000256" key="7">
    <source>
        <dbReference type="HAMAP-Rule" id="MF_01131"/>
    </source>
</evidence>
<evidence type="ECO:0000256" key="2">
    <source>
        <dbReference type="ARBA" id="ARBA00022491"/>
    </source>
</evidence>
<keyword evidence="6 7" id="KW-0804">Transcription</keyword>
<feature type="DNA-binding region" description="H-T-H motif" evidence="7">
    <location>
        <begin position="30"/>
        <end position="69"/>
    </location>
</feature>
<evidence type="ECO:0000259" key="8">
    <source>
        <dbReference type="SMART" id="SM00881"/>
    </source>
</evidence>
<dbReference type="InterPro" id="IPR003781">
    <property type="entry name" value="CoA-bd"/>
</dbReference>
<name>A0A6J4M0S1_9ACTN</name>
<comment type="subcellular location">
    <subcellularLocation>
        <location evidence="7">Cytoplasm</location>
    </subcellularLocation>
</comment>
<dbReference type="SUPFAM" id="SSF46785">
    <property type="entry name" value="Winged helix' DNA-binding domain"/>
    <property type="match status" value="1"/>
</dbReference>
<reference evidence="9" key="1">
    <citation type="submission" date="2020-02" db="EMBL/GenBank/DDBJ databases">
        <authorList>
            <person name="Meier V. D."/>
        </authorList>
    </citation>
    <scope>NUCLEOTIDE SEQUENCE</scope>
    <source>
        <strain evidence="9">AVDCRST_MAG46</strain>
    </source>
</reference>
<sequence>MTEERPRLRADADPRQGRGIPDATVARLPVYLRALTACAERGVVVASSQELAEAAGVNSAKLRKDLSYLGSYGTRGVGYDVEYLRYQIARELGLTQDWPVVVVGIGNLGQALVNYAGFATRGFRIAALLDADPSRVGERHGEHEIHGMDRLEELVGAHHVSIGVITTPASAAQDVADRLVAAGVTSILNFAPAVINVAEGVDVRKVDLSIELQILAYHEQRKTNGAGAAGLLAPPLSREVESA</sequence>
<dbReference type="InterPro" id="IPR022876">
    <property type="entry name" value="Tscrpt_rep_Rex"/>
</dbReference>
<protein>
    <recommendedName>
        <fullName evidence="7">Redox-sensing transcriptional repressor Rex</fullName>
    </recommendedName>
</protein>
<dbReference type="InterPro" id="IPR009718">
    <property type="entry name" value="Rex_DNA-bd_C_dom"/>
</dbReference>
<feature type="binding site" evidence="7">
    <location>
        <begin position="104"/>
        <end position="109"/>
    </location>
    <ligand>
        <name>NAD(+)</name>
        <dbReference type="ChEBI" id="CHEBI:57540"/>
    </ligand>
</feature>
<dbReference type="InterPro" id="IPR036390">
    <property type="entry name" value="WH_DNA-bd_sf"/>
</dbReference>
<dbReference type="Gene3D" id="3.40.50.720">
    <property type="entry name" value="NAD(P)-binding Rossmann-like Domain"/>
    <property type="match status" value="1"/>
</dbReference>
<dbReference type="GO" id="GO:0003677">
    <property type="term" value="F:DNA binding"/>
    <property type="evidence" value="ECO:0007669"/>
    <property type="project" value="UniProtKB-UniRule"/>
</dbReference>
<evidence type="ECO:0000256" key="5">
    <source>
        <dbReference type="ARBA" id="ARBA00023125"/>
    </source>
</evidence>
<feature type="domain" description="CoA-binding" evidence="8">
    <location>
        <begin position="93"/>
        <end position="194"/>
    </location>
</feature>
<keyword evidence="5 7" id="KW-0238">DNA-binding</keyword>
<dbReference type="PANTHER" id="PTHR35786">
    <property type="entry name" value="REDOX-SENSING TRANSCRIPTIONAL REPRESSOR REX"/>
    <property type="match status" value="1"/>
</dbReference>
<dbReference type="GO" id="GO:0051775">
    <property type="term" value="P:response to redox state"/>
    <property type="evidence" value="ECO:0007669"/>
    <property type="project" value="InterPro"/>
</dbReference>
<keyword evidence="1 7" id="KW-0963">Cytoplasm</keyword>
<comment type="function">
    <text evidence="7">Modulates transcription in response to changes in cellular NADH/NAD(+) redox state.</text>
</comment>
<dbReference type="Gene3D" id="1.10.10.10">
    <property type="entry name" value="Winged helix-like DNA-binding domain superfamily/Winged helix DNA-binding domain"/>
    <property type="match status" value="1"/>
</dbReference>
<evidence type="ECO:0000256" key="4">
    <source>
        <dbReference type="ARBA" id="ARBA00023027"/>
    </source>
</evidence>
<dbReference type="NCBIfam" id="NF003993">
    <property type="entry name" value="PRK05472.2-2"/>
    <property type="match status" value="1"/>
</dbReference>
<dbReference type="InterPro" id="IPR036291">
    <property type="entry name" value="NAD(P)-bd_dom_sf"/>
</dbReference>
<evidence type="ECO:0000256" key="1">
    <source>
        <dbReference type="ARBA" id="ARBA00022490"/>
    </source>
</evidence>
<comment type="subunit">
    <text evidence="7">Homodimer.</text>
</comment>
<dbReference type="GO" id="GO:0005737">
    <property type="term" value="C:cytoplasm"/>
    <property type="evidence" value="ECO:0007669"/>
    <property type="project" value="UniProtKB-SubCell"/>
</dbReference>
<proteinExistence type="inferred from homology"/>
<accession>A0A6J4M0S1</accession>
<dbReference type="NCBIfam" id="NF003989">
    <property type="entry name" value="PRK05472.1-3"/>
    <property type="match status" value="1"/>
</dbReference>
<dbReference type="NCBIfam" id="NF003995">
    <property type="entry name" value="PRK05472.2-4"/>
    <property type="match status" value="1"/>
</dbReference>
<dbReference type="NCBIfam" id="NF003992">
    <property type="entry name" value="PRK05472.2-1"/>
    <property type="match status" value="1"/>
</dbReference>
<dbReference type="AlphaFoldDB" id="A0A6J4M0S1"/>